<comment type="function">
    <text evidence="6">Required for chromosome condensation and partitioning.</text>
</comment>
<evidence type="ECO:0000256" key="6">
    <source>
        <dbReference type="HAMAP-Rule" id="MF_01894"/>
    </source>
</evidence>
<reference evidence="9" key="1">
    <citation type="submission" date="2016-09" db="EMBL/GenBank/DDBJ databases">
        <title>Genomics of Clostridium taeniosporum, an organism which forms endospores with ribbon-like appendages.</title>
        <authorList>
            <person name="Walker J.R."/>
        </authorList>
    </citation>
    <scope>NUCLEOTIDE SEQUENCE [LARGE SCALE GENOMIC DNA]</scope>
    <source>
        <strain evidence="9">1/k</strain>
    </source>
</reference>
<dbReference type="OrthoDB" id="9808768at2"/>
<feature type="coiled-coil region" evidence="6">
    <location>
        <begin position="951"/>
        <end position="984"/>
    </location>
</feature>
<dbReference type="InterPro" id="IPR011890">
    <property type="entry name" value="SMC_prok"/>
</dbReference>
<dbReference type="SMART" id="SM00968">
    <property type="entry name" value="SMC_hinge"/>
    <property type="match status" value="1"/>
</dbReference>
<dbReference type="AlphaFoldDB" id="A0A1D7XIU1"/>
<keyword evidence="4 6" id="KW-0175">Coiled coil</keyword>
<comment type="similarity">
    <text evidence="6">Belongs to the SMC family.</text>
</comment>
<dbReference type="NCBIfam" id="TIGR02168">
    <property type="entry name" value="SMC_prok_B"/>
    <property type="match status" value="1"/>
</dbReference>
<dbReference type="InterPro" id="IPR003395">
    <property type="entry name" value="RecF/RecN/SMC_N"/>
</dbReference>
<dbReference type="Pfam" id="PF02463">
    <property type="entry name" value="SMC_N"/>
    <property type="match status" value="1"/>
</dbReference>
<dbReference type="Gene3D" id="3.30.70.1620">
    <property type="match status" value="1"/>
</dbReference>
<feature type="coiled-coil region" evidence="6">
    <location>
        <begin position="437"/>
        <end position="516"/>
    </location>
</feature>
<organism evidence="8 9">
    <name type="scientific">Clostridium taeniosporum</name>
    <dbReference type="NCBI Taxonomy" id="394958"/>
    <lineage>
        <taxon>Bacteria</taxon>
        <taxon>Bacillati</taxon>
        <taxon>Bacillota</taxon>
        <taxon>Clostridia</taxon>
        <taxon>Eubacteriales</taxon>
        <taxon>Clostridiaceae</taxon>
        <taxon>Clostridium</taxon>
    </lineage>
</organism>
<dbReference type="GO" id="GO:0030261">
    <property type="term" value="P:chromosome condensation"/>
    <property type="evidence" value="ECO:0007669"/>
    <property type="project" value="InterPro"/>
</dbReference>
<comment type="domain">
    <text evidence="6">Contains large globular domains required for ATP hydrolysis at each terminus and a third globular domain forming a flexible hinge near the middle of the molecule. These domains are separated by coiled-coil structures.</text>
</comment>
<dbReference type="CDD" id="cd03278">
    <property type="entry name" value="ABC_SMC_barmotin"/>
    <property type="match status" value="1"/>
</dbReference>
<keyword evidence="9" id="KW-1185">Reference proteome</keyword>
<name>A0A1D7XIU1_9CLOT</name>
<evidence type="ECO:0000313" key="9">
    <source>
        <dbReference type="Proteomes" id="UP000094652"/>
    </source>
</evidence>
<dbReference type="STRING" id="394958.BGI42_05690"/>
<dbReference type="EMBL" id="CP017253">
    <property type="protein sequence ID" value="AOR23252.1"/>
    <property type="molecule type" value="Genomic_DNA"/>
</dbReference>
<keyword evidence="3 6" id="KW-0067">ATP-binding</keyword>
<sequence length="1185" mass="137028">MFLKSLDIRGFKSFADKTELKFNNGVTAVVGPNGSGKSNISDAVRWVLGEQSVKTLRGGKMEDVIFAGTQYRKPVGLAQVSLTLDNSDKKLSTEYSEVTVSRRIFRSGESEYLINNKKCRLKDVINLFMDTGIGKEGYSLIGQGKIESILSGRPEERRALLEEAAGIVKFKSRKEEAEKKLANTDSNLVRIRDIISTYSERIEPLRIDREKALKFNFISEDLRKNEVSLLVKYIKIKEKELKEFDDELRNKNFLINEKKKELELHKNKLKYLEENINLLEKETEQEKTVYYKLKELISEYYKDIELNKERIKNLKEKIFKNNGEIQSLSLKIKDLEETKVNSNTYLEDYLKEQKEKNETITNLEEIKLNLLNEQENMKVELSKLKEDEFELLRSNSETKNSITLISKEILIKEEKKTELEKSYEFIKHNMTINGVTYENLLSKIMNDKKEISFLEQAISKDKSSMTSLMTKLTNKQKELTKLNNLVTKLEANKNILENLEKQYEGYNKSVKYLMEAINKGLLGDVKNTKILGEVFKVEKKYEIAIEIALGSIISNVITENEDNAKNLIRYLKDNKLGRATFLPLNIIKGKKLMLDNKVTKIDGYIGLGSEIVSYESTYENILSHVLGRTIIARDMNSALEIAKNGNYRYKIVTLDGEVISPGGALTGGSIYAKHSNVLGRKREIEETLLKIDITKNNYVEVEKEILLIREDVKKLDEEILNKRDEVHYKNIEITKKQGEAERLKNDTNKFKDNLEITKNEIKRVENDIKRLNSDFENKKIEIKVIEDKNTFNKDRYLKLEESIKEKNKEIDEIFNKITDIKINKATLDETIQNEKNQFIRLEKELKELKLKEKSLLSENNANKENLIKLESDVKIKVNATNENKIKIEVLEKKLKDRDLEKEKLKEKLLKQDNLITNIFEIINSKERDINKREVIKAKKEIEKDNYYKKLNEELDLTYVEALEISEEVENEDEIKELIKKLKMQISALGTVNLAAIEEYEEVKEKFDFMSSQEKDLECAKEELKSVIDEMTSKMKDLFKENFKILNKTFNETFRELFKGGSAELILCDGDELTANIDINVEPPGKKLQNINLLSGGEKVLSAIALLFSILKMKPTPFCILDEIEAALDDANVYRYAEFLTKFSKNTQFIVITHRKGTMEVSDIIYGVTMEEKGVSKVVSVDLTAS</sequence>
<feature type="binding site" evidence="6">
    <location>
        <begin position="32"/>
        <end position="39"/>
    </location>
    <ligand>
        <name>ATP</name>
        <dbReference type="ChEBI" id="CHEBI:30616"/>
    </ligand>
</feature>
<comment type="subunit">
    <text evidence="6">Homodimer.</text>
</comment>
<keyword evidence="5 6" id="KW-0238">DNA-binding</keyword>
<dbReference type="GO" id="GO:0006260">
    <property type="term" value="P:DNA replication"/>
    <property type="evidence" value="ECO:0007669"/>
    <property type="project" value="UniProtKB-UniRule"/>
</dbReference>
<comment type="subcellular location">
    <subcellularLocation>
        <location evidence="6">Cytoplasm</location>
    </subcellularLocation>
</comment>
<dbReference type="SUPFAM" id="SSF75553">
    <property type="entry name" value="Smc hinge domain"/>
    <property type="match status" value="1"/>
</dbReference>
<proteinExistence type="inferred from homology"/>
<evidence type="ECO:0000256" key="1">
    <source>
        <dbReference type="ARBA" id="ARBA00022490"/>
    </source>
</evidence>
<feature type="coiled-coil region" evidence="6">
    <location>
        <begin position="684"/>
        <end position="907"/>
    </location>
</feature>
<dbReference type="RefSeq" id="WP_069679405.1">
    <property type="nucleotide sequence ID" value="NZ_CP017253.2"/>
</dbReference>
<feature type="coiled-coil region" evidence="6">
    <location>
        <begin position="255"/>
        <end position="317"/>
    </location>
</feature>
<dbReference type="FunFam" id="3.40.50.300:FF:000984">
    <property type="entry name" value="Chromosome partition protein Smc"/>
    <property type="match status" value="1"/>
</dbReference>
<feature type="domain" description="SMC hinge" evidence="7">
    <location>
        <begin position="525"/>
        <end position="642"/>
    </location>
</feature>
<dbReference type="GO" id="GO:0016887">
    <property type="term" value="F:ATP hydrolysis activity"/>
    <property type="evidence" value="ECO:0007669"/>
    <property type="project" value="InterPro"/>
</dbReference>
<dbReference type="Gene3D" id="1.20.1060.20">
    <property type="match status" value="1"/>
</dbReference>
<accession>A0A1D7XIU1</accession>
<gene>
    <name evidence="6 8" type="primary">smc</name>
    <name evidence="8" type="ORF">BGI42_05690</name>
</gene>
<dbReference type="PANTHER" id="PTHR43977">
    <property type="entry name" value="STRUCTURAL MAINTENANCE OF CHROMOSOMES PROTEIN 3"/>
    <property type="match status" value="1"/>
</dbReference>
<dbReference type="KEGG" id="ctae:BGI42_05690"/>
<dbReference type="GO" id="GO:0007059">
    <property type="term" value="P:chromosome segregation"/>
    <property type="evidence" value="ECO:0007669"/>
    <property type="project" value="UniProtKB-UniRule"/>
</dbReference>
<evidence type="ECO:0000259" key="7">
    <source>
        <dbReference type="SMART" id="SM00968"/>
    </source>
</evidence>
<dbReference type="InterPro" id="IPR027417">
    <property type="entry name" value="P-loop_NTPase"/>
</dbReference>
<dbReference type="Proteomes" id="UP000094652">
    <property type="component" value="Chromosome"/>
</dbReference>
<dbReference type="InterPro" id="IPR024704">
    <property type="entry name" value="SMC"/>
</dbReference>
<dbReference type="Pfam" id="PF06470">
    <property type="entry name" value="SMC_hinge"/>
    <property type="match status" value="1"/>
</dbReference>
<keyword evidence="1 6" id="KW-0963">Cytoplasm</keyword>
<dbReference type="GO" id="GO:0005524">
    <property type="term" value="F:ATP binding"/>
    <property type="evidence" value="ECO:0007669"/>
    <property type="project" value="UniProtKB-UniRule"/>
</dbReference>
<dbReference type="GO" id="GO:0005737">
    <property type="term" value="C:cytoplasm"/>
    <property type="evidence" value="ECO:0007669"/>
    <property type="project" value="UniProtKB-SubCell"/>
</dbReference>
<keyword evidence="2 6" id="KW-0547">Nucleotide-binding</keyword>
<feature type="coiled-coil region" evidence="6">
    <location>
        <begin position="346"/>
        <end position="387"/>
    </location>
</feature>
<dbReference type="GO" id="GO:0003677">
    <property type="term" value="F:DNA binding"/>
    <property type="evidence" value="ECO:0007669"/>
    <property type="project" value="UniProtKB-UniRule"/>
</dbReference>
<evidence type="ECO:0000256" key="3">
    <source>
        <dbReference type="ARBA" id="ARBA00022840"/>
    </source>
</evidence>
<dbReference type="InterPro" id="IPR036277">
    <property type="entry name" value="SMC_hinge_sf"/>
</dbReference>
<dbReference type="HAMAP" id="MF_01894">
    <property type="entry name" value="Smc_prok"/>
    <property type="match status" value="1"/>
</dbReference>
<evidence type="ECO:0000313" key="8">
    <source>
        <dbReference type="EMBL" id="AOR23252.1"/>
    </source>
</evidence>
<dbReference type="GO" id="GO:0005694">
    <property type="term" value="C:chromosome"/>
    <property type="evidence" value="ECO:0007669"/>
    <property type="project" value="InterPro"/>
</dbReference>
<evidence type="ECO:0000256" key="2">
    <source>
        <dbReference type="ARBA" id="ARBA00022741"/>
    </source>
</evidence>
<dbReference type="GO" id="GO:0007062">
    <property type="term" value="P:sister chromatid cohesion"/>
    <property type="evidence" value="ECO:0007669"/>
    <property type="project" value="InterPro"/>
</dbReference>
<dbReference type="PIRSF" id="PIRSF005719">
    <property type="entry name" value="SMC"/>
    <property type="match status" value="1"/>
</dbReference>
<evidence type="ECO:0000256" key="4">
    <source>
        <dbReference type="ARBA" id="ARBA00023054"/>
    </source>
</evidence>
<dbReference type="SUPFAM" id="SSF52540">
    <property type="entry name" value="P-loop containing nucleoside triphosphate hydrolases"/>
    <property type="match status" value="1"/>
</dbReference>
<dbReference type="InterPro" id="IPR010935">
    <property type="entry name" value="SMC_hinge"/>
</dbReference>
<feature type="coiled-coil region" evidence="6">
    <location>
        <begin position="1009"/>
        <end position="1040"/>
    </location>
</feature>
<feature type="coiled-coil region" evidence="6">
    <location>
        <begin position="167"/>
        <end position="194"/>
    </location>
</feature>
<dbReference type="Gene3D" id="3.40.50.300">
    <property type="entry name" value="P-loop containing nucleotide triphosphate hydrolases"/>
    <property type="match status" value="2"/>
</dbReference>
<protein>
    <recommendedName>
        <fullName evidence="6">Chromosome partition protein Smc</fullName>
    </recommendedName>
</protein>
<evidence type="ECO:0000256" key="5">
    <source>
        <dbReference type="ARBA" id="ARBA00023125"/>
    </source>
</evidence>